<name>A0A7S2KFI9_9STRA</name>
<dbReference type="AlphaFoldDB" id="A0A7S2KFI9"/>
<evidence type="ECO:0000313" key="1">
    <source>
        <dbReference type="EMBL" id="CAD9575384.1"/>
    </source>
</evidence>
<dbReference type="EMBL" id="HBGY01013656">
    <property type="protein sequence ID" value="CAD9575384.1"/>
    <property type="molecule type" value="Transcribed_RNA"/>
</dbReference>
<organism evidence="1">
    <name type="scientific">Leptocylindrus danicus</name>
    <dbReference type="NCBI Taxonomy" id="163516"/>
    <lineage>
        <taxon>Eukaryota</taxon>
        <taxon>Sar</taxon>
        <taxon>Stramenopiles</taxon>
        <taxon>Ochrophyta</taxon>
        <taxon>Bacillariophyta</taxon>
        <taxon>Coscinodiscophyceae</taxon>
        <taxon>Chaetocerotophycidae</taxon>
        <taxon>Leptocylindrales</taxon>
        <taxon>Leptocylindraceae</taxon>
        <taxon>Leptocylindrus</taxon>
    </lineage>
</organism>
<reference evidence="1" key="1">
    <citation type="submission" date="2021-01" db="EMBL/GenBank/DDBJ databases">
        <authorList>
            <person name="Corre E."/>
            <person name="Pelletier E."/>
            <person name="Niang G."/>
            <person name="Scheremetjew M."/>
            <person name="Finn R."/>
            <person name="Kale V."/>
            <person name="Holt S."/>
            <person name="Cochrane G."/>
            <person name="Meng A."/>
            <person name="Brown T."/>
            <person name="Cohen L."/>
        </authorList>
    </citation>
    <scope>NUCLEOTIDE SEQUENCE</scope>
    <source>
        <strain evidence="1">B650</strain>
    </source>
</reference>
<gene>
    <name evidence="1" type="ORF">LDAN0321_LOCUS8810</name>
</gene>
<protein>
    <submittedName>
        <fullName evidence="1">Uncharacterized protein</fullName>
    </submittedName>
</protein>
<sequence>MISLEMFSNVESFCLAVFMTVWSVKYVSRYLIDETGICKYAGLEDGCMSIEGEFVSGSWFLLIYAISQSYSVYYSQLFFSQKLVDRLTVEEYGIILQLSDPHED</sequence>
<accession>A0A7S2KFI9</accession>
<proteinExistence type="predicted"/>